<dbReference type="Pfam" id="PF08276">
    <property type="entry name" value="PAN_2"/>
    <property type="match status" value="4"/>
</dbReference>
<evidence type="ECO:0000256" key="9">
    <source>
        <dbReference type="ARBA" id="ARBA00022692"/>
    </source>
</evidence>
<feature type="transmembrane region" description="Helical" evidence="24">
    <location>
        <begin position="920"/>
        <end position="941"/>
    </location>
</feature>
<dbReference type="Gene3D" id="2.90.10.10">
    <property type="entry name" value="Bulb-type lectin domain"/>
    <property type="match status" value="3"/>
</dbReference>
<evidence type="ECO:0000256" key="14">
    <source>
        <dbReference type="ARBA" id="ARBA00022840"/>
    </source>
</evidence>
<dbReference type="FunFam" id="2.90.10.10:FF:000003">
    <property type="entry name" value="G-type lectin S-receptor-like serine/threonine-protein kinase"/>
    <property type="match status" value="3"/>
</dbReference>
<evidence type="ECO:0000256" key="4">
    <source>
        <dbReference type="ARBA" id="ARBA00022475"/>
    </source>
</evidence>
<evidence type="ECO:0000256" key="24">
    <source>
        <dbReference type="SAM" id="Phobius"/>
    </source>
</evidence>
<comment type="catalytic activity">
    <reaction evidence="21">
        <text>L-seryl-[protein] + ATP = O-phospho-L-seryl-[protein] + ADP + H(+)</text>
        <dbReference type="Rhea" id="RHEA:17989"/>
        <dbReference type="Rhea" id="RHEA-COMP:9863"/>
        <dbReference type="Rhea" id="RHEA-COMP:11604"/>
        <dbReference type="ChEBI" id="CHEBI:15378"/>
        <dbReference type="ChEBI" id="CHEBI:29999"/>
        <dbReference type="ChEBI" id="CHEBI:30616"/>
        <dbReference type="ChEBI" id="CHEBI:83421"/>
        <dbReference type="ChEBI" id="CHEBI:456216"/>
        <dbReference type="EC" id="2.7.11.1"/>
    </reaction>
</comment>
<dbReference type="Pfam" id="PF11883">
    <property type="entry name" value="DUF3403"/>
    <property type="match status" value="1"/>
</dbReference>
<dbReference type="Pfam" id="PF07714">
    <property type="entry name" value="PK_Tyr_Ser-Thr"/>
    <property type="match status" value="5"/>
</dbReference>
<feature type="domain" description="Bulb-type lectin" evidence="27">
    <location>
        <begin position="2454"/>
        <end position="2576"/>
    </location>
</feature>
<dbReference type="GO" id="GO:0045087">
    <property type="term" value="P:innate immune response"/>
    <property type="evidence" value="ECO:0007669"/>
    <property type="project" value="UniProtKB-ARBA"/>
</dbReference>
<evidence type="ECO:0000256" key="22">
    <source>
        <dbReference type="PROSITE-ProRule" id="PRU00076"/>
    </source>
</evidence>
<gene>
    <name evidence="29" type="ORF">Bca52824_020333</name>
</gene>
<dbReference type="PROSITE" id="PS50011">
    <property type="entry name" value="PROTEIN_KINASE_DOM"/>
    <property type="match status" value="4"/>
</dbReference>
<feature type="transmembrane region" description="Helical" evidence="24">
    <location>
        <begin position="334"/>
        <end position="354"/>
    </location>
</feature>
<dbReference type="InterPro" id="IPR000742">
    <property type="entry name" value="EGF"/>
</dbReference>
<dbReference type="OrthoDB" id="1291562at2759"/>
<dbReference type="PROSITE" id="PS50026">
    <property type="entry name" value="EGF_3"/>
    <property type="match status" value="1"/>
</dbReference>
<evidence type="ECO:0000256" key="8">
    <source>
        <dbReference type="ARBA" id="ARBA00022679"/>
    </source>
</evidence>
<keyword evidence="3" id="KW-0713">Self-incompatibility</keyword>
<dbReference type="Pfam" id="PF00954">
    <property type="entry name" value="S_locus_glycop"/>
    <property type="match status" value="3"/>
</dbReference>
<keyword evidence="15 24" id="KW-1133">Transmembrane helix</keyword>
<evidence type="ECO:0000256" key="3">
    <source>
        <dbReference type="ARBA" id="ARBA00022471"/>
    </source>
</evidence>
<dbReference type="InterPro" id="IPR025836">
    <property type="entry name" value="Zn_knuckle_CX2CX4HX4C"/>
</dbReference>
<keyword evidence="7" id="KW-0597">Phosphoprotein</keyword>
<keyword evidence="13" id="KW-0418">Kinase</keyword>
<proteinExistence type="predicted"/>
<evidence type="ECO:0000256" key="17">
    <source>
        <dbReference type="ARBA" id="ARBA00023157"/>
    </source>
</evidence>
<dbReference type="InterPro" id="IPR001480">
    <property type="entry name" value="Bulb-type_lectin_dom"/>
</dbReference>
<comment type="caution">
    <text evidence="29">The sequence shown here is derived from an EMBL/GenBank/DDBJ whole genome shotgun (WGS) entry which is preliminary data.</text>
</comment>
<keyword evidence="4" id="KW-1003">Cell membrane</keyword>
<dbReference type="PROSITE" id="PS00107">
    <property type="entry name" value="PROTEIN_KINASE_ATP"/>
    <property type="match status" value="2"/>
</dbReference>
<dbReference type="SMART" id="SM00108">
    <property type="entry name" value="B_lectin"/>
    <property type="match status" value="3"/>
</dbReference>
<comment type="subcellular location">
    <subcellularLocation>
        <location evidence="1">Cell membrane</location>
        <topology evidence="1">Single-pass type I membrane protein</topology>
    </subcellularLocation>
</comment>
<feature type="domain" description="Protein kinase" evidence="25">
    <location>
        <begin position="987"/>
        <end position="1272"/>
    </location>
</feature>
<dbReference type="CDD" id="cd01098">
    <property type="entry name" value="PAN_AP_plant"/>
    <property type="match status" value="4"/>
</dbReference>
<comment type="catalytic activity">
    <reaction evidence="20">
        <text>L-threonyl-[protein] + ATP = O-phospho-L-threonyl-[protein] + ADP + H(+)</text>
        <dbReference type="Rhea" id="RHEA:46608"/>
        <dbReference type="Rhea" id="RHEA-COMP:11060"/>
        <dbReference type="Rhea" id="RHEA-COMP:11605"/>
        <dbReference type="ChEBI" id="CHEBI:15378"/>
        <dbReference type="ChEBI" id="CHEBI:30013"/>
        <dbReference type="ChEBI" id="CHEBI:30616"/>
        <dbReference type="ChEBI" id="CHEBI:61977"/>
        <dbReference type="ChEBI" id="CHEBI:456216"/>
        <dbReference type="EC" id="2.7.11.1"/>
    </reaction>
</comment>
<dbReference type="CDD" id="cd14066">
    <property type="entry name" value="STKc_IRAK"/>
    <property type="match status" value="3"/>
</dbReference>
<keyword evidence="10" id="KW-0732">Signal</keyword>
<dbReference type="SMART" id="SM00181">
    <property type="entry name" value="EGF"/>
    <property type="match status" value="3"/>
</dbReference>
<evidence type="ECO:0000256" key="15">
    <source>
        <dbReference type="ARBA" id="ARBA00022989"/>
    </source>
</evidence>
<feature type="transmembrane region" description="Helical" evidence="24">
    <location>
        <begin position="460"/>
        <end position="478"/>
    </location>
</feature>
<dbReference type="InterPro" id="IPR036426">
    <property type="entry name" value="Bulb-type_lectin_dom_sf"/>
</dbReference>
<evidence type="ECO:0000256" key="21">
    <source>
        <dbReference type="ARBA" id="ARBA00048679"/>
    </source>
</evidence>
<keyword evidence="9 24" id="KW-0812">Transmembrane</keyword>
<evidence type="ECO:0000256" key="6">
    <source>
        <dbReference type="ARBA" id="ARBA00022536"/>
    </source>
</evidence>
<evidence type="ECO:0000256" key="12">
    <source>
        <dbReference type="ARBA" id="ARBA00022741"/>
    </source>
</evidence>
<dbReference type="InterPro" id="IPR000719">
    <property type="entry name" value="Prot_kinase_dom"/>
</dbReference>
<keyword evidence="19" id="KW-0325">Glycoprotein</keyword>
<evidence type="ECO:0000256" key="1">
    <source>
        <dbReference type="ARBA" id="ARBA00004251"/>
    </source>
</evidence>
<evidence type="ECO:0000256" key="7">
    <source>
        <dbReference type="ARBA" id="ARBA00022553"/>
    </source>
</evidence>
<comment type="caution">
    <text evidence="22">Lacks conserved residue(s) required for the propagation of feature annotation.</text>
</comment>
<dbReference type="CDD" id="cd00028">
    <property type="entry name" value="B_lectin"/>
    <property type="match status" value="3"/>
</dbReference>
<evidence type="ECO:0000259" key="25">
    <source>
        <dbReference type="PROSITE" id="PS50011"/>
    </source>
</evidence>
<keyword evidence="12 23" id="KW-0547">Nucleotide-binding</keyword>
<accession>A0A8X7VTC8</accession>
<dbReference type="PROSITE" id="PS50927">
    <property type="entry name" value="BULB_LECTIN"/>
    <property type="match status" value="3"/>
</dbReference>
<dbReference type="Proteomes" id="UP000886595">
    <property type="component" value="Unassembled WGS sequence"/>
</dbReference>
<dbReference type="InterPro" id="IPR001245">
    <property type="entry name" value="Ser-Thr/Tyr_kinase_cat_dom"/>
</dbReference>
<dbReference type="InterPro" id="IPR003609">
    <property type="entry name" value="Pan_app"/>
</dbReference>
<keyword evidence="14 23" id="KW-0067">ATP-binding</keyword>
<feature type="domain" description="EGF-like" evidence="26">
    <location>
        <begin position="771"/>
        <end position="807"/>
    </location>
</feature>
<dbReference type="InterPro" id="IPR021820">
    <property type="entry name" value="S-locus_recpt_kinase_C"/>
</dbReference>
<evidence type="ECO:0000256" key="2">
    <source>
        <dbReference type="ARBA" id="ARBA00012513"/>
    </source>
</evidence>
<evidence type="ECO:0000256" key="5">
    <source>
        <dbReference type="ARBA" id="ARBA00022527"/>
    </source>
</evidence>
<dbReference type="InterPro" id="IPR017441">
    <property type="entry name" value="Protein_kinase_ATP_BS"/>
</dbReference>
<dbReference type="GO" id="GO:0005524">
    <property type="term" value="F:ATP binding"/>
    <property type="evidence" value="ECO:0007669"/>
    <property type="project" value="UniProtKB-UniRule"/>
</dbReference>
<keyword evidence="18" id="KW-0675">Receptor</keyword>
<evidence type="ECO:0000313" key="30">
    <source>
        <dbReference type="Proteomes" id="UP000886595"/>
    </source>
</evidence>
<dbReference type="PROSITE" id="PS00108">
    <property type="entry name" value="PROTEIN_KINASE_ST"/>
    <property type="match status" value="4"/>
</dbReference>
<keyword evidence="8" id="KW-0808">Transferase</keyword>
<dbReference type="Pfam" id="PF01453">
    <property type="entry name" value="B_lectin"/>
    <property type="match status" value="4"/>
</dbReference>
<dbReference type="EC" id="2.7.11.1" evidence="2"/>
<dbReference type="GO" id="GO:0005886">
    <property type="term" value="C:plasma membrane"/>
    <property type="evidence" value="ECO:0007669"/>
    <property type="project" value="UniProtKB-SubCell"/>
</dbReference>
<reference evidence="29 30" key="1">
    <citation type="submission" date="2020-02" db="EMBL/GenBank/DDBJ databases">
        <authorList>
            <person name="Ma Q."/>
            <person name="Huang Y."/>
            <person name="Song X."/>
            <person name="Pei D."/>
        </authorList>
    </citation>
    <scope>NUCLEOTIDE SEQUENCE [LARGE SCALE GENOMIC DNA]</scope>
    <source>
        <strain evidence="29">Sxm20200214</strain>
        <tissue evidence="29">Leaf</tissue>
    </source>
</reference>
<dbReference type="InterPro" id="IPR008271">
    <property type="entry name" value="Ser/Thr_kinase_AS"/>
</dbReference>
<keyword evidence="30" id="KW-1185">Reference proteome</keyword>
<feature type="transmembrane region" description="Helical" evidence="24">
    <location>
        <begin position="2865"/>
        <end position="2887"/>
    </location>
</feature>
<keyword evidence="11" id="KW-0430">Lectin</keyword>
<dbReference type="SUPFAM" id="SSF51110">
    <property type="entry name" value="alpha-D-mannose-specific plant lectins"/>
    <property type="match status" value="4"/>
</dbReference>
<feature type="domain" description="Apple" evidence="28">
    <location>
        <begin position="1624"/>
        <end position="1710"/>
    </location>
</feature>
<sequence length="3240" mass="365204">MNEIVLISKLQHKNLVRILGCCIEGEERLLIYEFMSNKSLDSFLFDSRKRHEIDWPKRFNIIQGISRGLLYLHRDSRLKVIHRDLKVSNILLDEKMNPKISDFGLARMYQGTEYQDNTRRVVGTLGYMAPEYAWTGVFSEKSDIYSFGVLLLEIISGEKISRFSCGGKTLLAYAWEFWSENRGTNLLDQAVADSCRPSEVGSGETFASNGSQVELLNNGNLVVMDISSRRTIWQSFEHLSDTMLPFSSLMYNLTTGKEQVLTSWKTDTDPSPECHQSCLDNCSCLAFAFINGIGCLVWNQELMDVVQFSEGGELLSIRLASSELDGNNRKKNTVASVISISLFVVLGFSAFGFWRYRVKHNGIISKDVSQDAWRNDLEAQDGKLQDGKEIAVKRLSSNSGQGKEEFMNEIVLISKLQHRNLVQILGCCIEGEERLLIYEFMVNKSLDTFIFGSFKLTVNIVYMFLQFFCPVLYLYMLASSTNPKKLFFGKHMEKKRRLFFTSLLLFTMFSGFSFAGITTESPLSIGQTLSSSNYIYELGFFSPNNSQNQYVGIWFKGIFPRVVVWVANREKPATDSTAHLAINKNGSLQLLDGKHGGVVWSTTESSASNGSRAELSDEGNLIVTDNVSGRTLWESFENLGDTLLPFSPLTYNLATGDNKRVLTSWKSDTDPSPGDFVAQITPQVPSQLFTMRGSTPYYRTGPWAKTRFSGIPLMDETLASPFSFQQDANGSGSFSYVDRSSKLSRLLLTSEGTLKRFRHIGTEWEVSYQAPANPCDVYGVCGPFGLCIMSASPKCKCFKGFVPKYSEEWNRGNWSGGCVRRAELDCLTNSTGKVANEFYPVANIKPPDFYTFVSSVDAEDCYRSCLHNCSCLAFAYIRGIGCLIWNQELIDVMQFSAGGELLSIRLARSELGGNKHKKTIAAIAVSISLFVLLGSAAFGFYRYKVKHNAIITNDASQDSWRNGLKPQDVPGLKFFEMNTIETATSNFSLSNKLGQGGFGSVYKGKLQDGKEIAVKRLSSSSGQGKEEFMNEIVLISKLQHKNLVRILGCCIEGEERLLIYEFMLNKSLDTFLFDSRKRLEIDWPKRFNIIQGIARGLLYLHRDSRLKVIHRDLKVSNILLDEKMNPKISDFGLARMYQGTEYQDNTRRVVGTLGYMAPEYAWTGMFSEKSDIYSFGVLLLEILSGEKISRFSYGEEGKTLLAYAWESWCENGGIDLLDKAVAKSCQPLEIKRCVQIGLLCVQHQPADRPNTLELLSMLTTTSDLQSPEQPTFSLHKRDDRYLCKGLSTLLERQKLMEKKRIVFFASLLFFAIFSSFSFAGITIQNPLSTGHTLISSNGVYELGFFGPNNSQNQYVGIWYKGITPQVVVWVANRKKPVTDSMAHLAINSNGSLLLLNDKKVVVWSTGEAYASNGSRAELLDTGNLIVIDNFSGRTLWESFEHLTDSMLPLSSMMYNLTTGEKRVLTSWKSYTDPSPGDFVLLMTPQVPSQVYTMRGSTPYWRSGPWAKTRFAGIPSMDATYGSPFSLQQDANGSGSYTYLETRLRSRIMLTIEGSVRVYWRSGSDWEIKYDALLNSCDIYGVCGPFGLCVSQKCKCLKGFVPKYIEEWERGNWTDGCVRRTELHCQGSSTGKDVNVFHPIANVKPPDNHQLASSENPILFAEDCHQICLRNCSCLAFSFINGIGCLVWSQELIDVVQFPAGGELLSFRLAPSEQGGKNQKKTIAASVISLSLFILLISAGFCFWRYRVKHKATISKNASQDAWRNDLEPRDVKGLNFLAMNVIQTATNNFSLSNKLGQGGFGSVYKGMLQDGKEIAVKRLSSSSRQGREEFMNEIVLISKLQHKNLVRILGCCIEGEERLLIYEFMLNRSLDTFIFDSRKKLEIDWPKRFSIIKGIARGLLYLHRDSCLKVIHRDLKVSNILLDEKMNPKISDFGLARMYQGTEYQDNTRRVVGTLGYMSPEYAWSGMFSEKSDIYSFGVLLMEIISGEKISRFSYGEEGKTLIAYAWESWCEMGGIDLLDKDIADSCQPLEVERCVQIGLNCVQHQPADRPNTLELLSMLTTTSNLPSPKEPTFVVHAREEESLLVGRTLNPECQKMSTLIWRMPRKWVKEGKCRGVALSEERFQFFFDHEHGLLDVLEKGVHTFNEWSLVIERWVEEPPDDYLQYIPLWVRMSKIPTNYYTKEALMALGDLVGEVKELIFDPLKPRSQPFIRVQVRFNVANPLKRVREIKLKRGKSATIHFDYERIQKCCFTCQRLNHEQKICPLVVQKRRDDALTRRQNISQELDRKKPTLQEDDPLFGVLSEEQVGISQVKGRPKIVKEVLDEMRQYLLMVSDEDILIREARVKSSVAAVEQDHVLQRTVSRLEPSPKVSQDPNKGKGIVFAYKESNKIREGQAIPEKLMASAIRAGTAGRWNADNVLMAESEDANFGGNFMSMVLFACSLLLIIFPSCGYAAINASSPLSIGQTLSSPGGFYELGFFSPNNTRNLYVGIWFKEIVPRVVVWVANRDKPVTNSAANLTISSSNGSLVLLDGKQDVIWSTGEAFTSRKCHAELQDTGNLVVLDDVSRTILWQSFENLGDTMVPQSSLMYDLSRGKKRVLTSWKSNSDPSPGGFSLEITPQVPLQGLIRRGSAPYWRTGPWAKTRFTGFPQFDESYVSPFTVVQDLAAGAGSFSYSTLRNFNLSYITLTPEGEMKIYWDQGKRWMHHVTEPEHACDIYGTCGPFGLCVRSSTPKCICVKGFVPKSDEEWRKRNWTSGCVRRKELSCHQTNSSLKTQGKDTDVFYRMTNVKTPDMHQFVSFLDADMCYQGCLGNCSCTAFAYISGIGCLVWNGKLVDTVQFMSNGETISLRLARSELAGSSRTKIIVGAIASLSIVAILVFTAFMFWRYRGKQNDAWKNEFEPQDISGVHFFQMHIIRTATNNFSSSNKLGQGGFGPVYKGKLPDGKEIAVKRLASSSGQGTEEFMNEITLISKLQHRNLVRLLGYCIEREEKLLIYEFMVNKSLDIFLFDSTLKLEIDWPKRFDIIQGIARGLLYLHRDSRLRVIHRDLKVSNTLLDEEMNPKISDFGLARLFQGTQFQYSTQRVAGTLGYMSPEYAWAGLFSEKSDIYSFGVLMLEIISGEKISRFTFGDERKGLVAYAWESWCESGGFNLLDRDLNHSSKAFEVARCVQVGLLCVQHEAADRPNTLQVMSMLTSTTDLPIPKQPIFAVQNVETSNDGSMSKDLFSVNDLTHSVIQGR</sequence>
<dbReference type="PANTHER" id="PTHR27002">
    <property type="entry name" value="RECEPTOR-LIKE SERINE/THREONINE-PROTEIN KINASE SD1-8"/>
    <property type="match status" value="1"/>
</dbReference>
<feature type="domain" description="Apple" evidence="28">
    <location>
        <begin position="2767"/>
        <end position="2854"/>
    </location>
</feature>
<evidence type="ECO:0000259" key="27">
    <source>
        <dbReference type="PROSITE" id="PS50927"/>
    </source>
</evidence>
<evidence type="ECO:0000313" key="29">
    <source>
        <dbReference type="EMBL" id="KAG2317211.1"/>
    </source>
</evidence>
<dbReference type="Pfam" id="PF14111">
    <property type="entry name" value="DUF4283"/>
    <property type="match status" value="1"/>
</dbReference>
<dbReference type="PANTHER" id="PTHR27002:SF966">
    <property type="entry name" value="RECEPTOR-LIKE SERINE_THREONINE-PROTEIN KINASE"/>
    <property type="match status" value="1"/>
</dbReference>
<dbReference type="Pfam" id="PF14392">
    <property type="entry name" value="zf-CCHC_4"/>
    <property type="match status" value="1"/>
</dbReference>
<feature type="transmembrane region" description="Helical" evidence="24">
    <location>
        <begin position="498"/>
        <end position="517"/>
    </location>
</feature>
<dbReference type="InterPro" id="IPR011009">
    <property type="entry name" value="Kinase-like_dom_sf"/>
</dbReference>
<dbReference type="GO" id="GO:0004674">
    <property type="term" value="F:protein serine/threonine kinase activity"/>
    <property type="evidence" value="ECO:0007669"/>
    <property type="project" value="UniProtKB-KW"/>
</dbReference>
<evidence type="ECO:0000256" key="16">
    <source>
        <dbReference type="ARBA" id="ARBA00023136"/>
    </source>
</evidence>
<dbReference type="SMART" id="SM00220">
    <property type="entry name" value="S_TKc"/>
    <property type="match status" value="4"/>
</dbReference>
<protein>
    <recommendedName>
        <fullName evidence="2">non-specific serine/threonine protein kinase</fullName>
        <ecNumber evidence="2">2.7.11.1</ecNumber>
    </recommendedName>
</protein>
<keyword evidence="5" id="KW-0723">Serine/threonine-protein kinase</keyword>
<organism evidence="29 30">
    <name type="scientific">Brassica carinata</name>
    <name type="common">Ethiopian mustard</name>
    <name type="synonym">Abyssinian cabbage</name>
    <dbReference type="NCBI Taxonomy" id="52824"/>
    <lineage>
        <taxon>Eukaryota</taxon>
        <taxon>Viridiplantae</taxon>
        <taxon>Streptophyta</taxon>
        <taxon>Embryophyta</taxon>
        <taxon>Tracheophyta</taxon>
        <taxon>Spermatophyta</taxon>
        <taxon>Magnoliopsida</taxon>
        <taxon>eudicotyledons</taxon>
        <taxon>Gunneridae</taxon>
        <taxon>Pentapetalae</taxon>
        <taxon>rosids</taxon>
        <taxon>malvids</taxon>
        <taxon>Brassicales</taxon>
        <taxon>Brassicaceae</taxon>
        <taxon>Brassiceae</taxon>
        <taxon>Brassica</taxon>
    </lineage>
</organism>
<dbReference type="Gene3D" id="3.30.200.20">
    <property type="entry name" value="Phosphorylase Kinase, domain 1"/>
    <property type="match status" value="5"/>
</dbReference>
<keyword evidence="6 22" id="KW-0245">EGF-like domain</keyword>
<evidence type="ECO:0000256" key="13">
    <source>
        <dbReference type="ARBA" id="ARBA00022777"/>
    </source>
</evidence>
<dbReference type="FunFam" id="3.30.200.20:FF:000924">
    <property type="entry name" value="Uncharacterized protein"/>
    <property type="match status" value="1"/>
</dbReference>
<dbReference type="GO" id="GO:0060320">
    <property type="term" value="P:rejection of self pollen"/>
    <property type="evidence" value="ECO:0007669"/>
    <property type="project" value="UniProtKB-KW"/>
</dbReference>
<evidence type="ECO:0000256" key="23">
    <source>
        <dbReference type="PROSITE-ProRule" id="PRU10141"/>
    </source>
</evidence>
<dbReference type="SUPFAM" id="SSF56112">
    <property type="entry name" value="Protein kinase-like (PK-like)"/>
    <property type="match status" value="5"/>
</dbReference>
<dbReference type="GO" id="GO:0031625">
    <property type="term" value="F:ubiquitin protein ligase binding"/>
    <property type="evidence" value="ECO:0007669"/>
    <property type="project" value="UniProtKB-ARBA"/>
</dbReference>
<feature type="transmembrane region" description="Helical" evidence="24">
    <location>
        <begin position="1301"/>
        <end position="1323"/>
    </location>
</feature>
<keyword evidence="16 24" id="KW-0472">Membrane</keyword>
<dbReference type="InterPro" id="IPR000858">
    <property type="entry name" value="S_locus_glycoprot_dom"/>
</dbReference>
<dbReference type="InterPro" id="IPR025558">
    <property type="entry name" value="DUF4283"/>
</dbReference>
<evidence type="ECO:0000256" key="11">
    <source>
        <dbReference type="ARBA" id="ARBA00022734"/>
    </source>
</evidence>
<feature type="domain" description="Bulb-type lectin" evidence="27">
    <location>
        <begin position="514"/>
        <end position="636"/>
    </location>
</feature>
<feature type="domain" description="Protein kinase" evidence="25">
    <location>
        <begin position="1"/>
        <end position="244"/>
    </location>
</feature>
<feature type="domain" description="Protein kinase" evidence="25">
    <location>
        <begin position="1789"/>
        <end position="2074"/>
    </location>
</feature>
<dbReference type="GO" id="GO:0030246">
    <property type="term" value="F:carbohydrate binding"/>
    <property type="evidence" value="ECO:0007669"/>
    <property type="project" value="UniProtKB-KW"/>
</dbReference>
<dbReference type="EMBL" id="JAAMPC010000004">
    <property type="protein sequence ID" value="KAG2317211.1"/>
    <property type="molecule type" value="Genomic_DNA"/>
</dbReference>
<evidence type="ECO:0000256" key="20">
    <source>
        <dbReference type="ARBA" id="ARBA00047899"/>
    </source>
</evidence>
<feature type="domain" description="Apple" evidence="28">
    <location>
        <begin position="228"/>
        <end position="321"/>
    </location>
</feature>
<feature type="domain" description="Bulb-type lectin" evidence="27">
    <location>
        <begin position="1318"/>
        <end position="1439"/>
    </location>
</feature>
<feature type="binding site" evidence="23">
    <location>
        <position position="1015"/>
    </location>
    <ligand>
        <name>ATP</name>
        <dbReference type="ChEBI" id="CHEBI:30616"/>
    </ligand>
</feature>
<dbReference type="SMART" id="SM00473">
    <property type="entry name" value="PAN_AP"/>
    <property type="match status" value="4"/>
</dbReference>
<name>A0A8X7VTC8_BRACI</name>
<dbReference type="PROSITE" id="PS50948">
    <property type="entry name" value="PAN"/>
    <property type="match status" value="4"/>
</dbReference>
<keyword evidence="17" id="KW-1015">Disulfide bond</keyword>
<dbReference type="FunFam" id="1.10.510.10:FF:000345">
    <property type="entry name" value="G-type lectin S-receptor-like serine/threonine-protein kinase"/>
    <property type="match status" value="4"/>
</dbReference>
<evidence type="ECO:0000256" key="18">
    <source>
        <dbReference type="ARBA" id="ARBA00023170"/>
    </source>
</evidence>
<feature type="binding site" evidence="23">
    <location>
        <position position="1817"/>
    </location>
    <ligand>
        <name>ATP</name>
        <dbReference type="ChEBI" id="CHEBI:30616"/>
    </ligand>
</feature>
<feature type="domain" description="Protein kinase" evidence="25">
    <location>
        <begin position="2924"/>
        <end position="3209"/>
    </location>
</feature>
<evidence type="ECO:0000256" key="10">
    <source>
        <dbReference type="ARBA" id="ARBA00022729"/>
    </source>
</evidence>
<dbReference type="Gene3D" id="1.10.510.10">
    <property type="entry name" value="Transferase(Phosphotransferase) domain 1"/>
    <property type="match status" value="4"/>
</dbReference>
<evidence type="ECO:0000259" key="26">
    <source>
        <dbReference type="PROSITE" id="PS50026"/>
    </source>
</evidence>
<evidence type="ECO:0000259" key="28">
    <source>
        <dbReference type="PROSITE" id="PS50948"/>
    </source>
</evidence>
<dbReference type="FunFam" id="3.30.200.20:FF:000195">
    <property type="entry name" value="G-type lectin S-receptor-like serine/threonine-protein kinase"/>
    <property type="match status" value="1"/>
</dbReference>
<feature type="domain" description="Apple" evidence="28">
    <location>
        <begin position="826"/>
        <end position="908"/>
    </location>
</feature>
<evidence type="ECO:0000256" key="19">
    <source>
        <dbReference type="ARBA" id="ARBA00023180"/>
    </source>
</evidence>
<dbReference type="FunFam" id="3.30.200.20:FF:000401">
    <property type="entry name" value="G-type lectin S-receptor-like serine/threonine-protein kinase SD1-29"/>
    <property type="match status" value="2"/>
</dbReference>